<dbReference type="Proteomes" id="UP001283361">
    <property type="component" value="Unassembled WGS sequence"/>
</dbReference>
<evidence type="ECO:0000313" key="1">
    <source>
        <dbReference type="EMBL" id="KAK3751725.1"/>
    </source>
</evidence>
<protein>
    <submittedName>
        <fullName evidence="1">Uncharacterized protein</fullName>
    </submittedName>
</protein>
<sequence>MCSGIVGCDVSPGSTHFLVSDPRARLCYRVTSPSSARARRLAPAGSGLILNKVSLSVCREREHCTGGAAAGAVMDPRRQTSLHGYTFVHLEPLPGYPHRRSRRVKNSATSYVHCYLDTGLKVYELFATGRSHSWTPDVGRKCCRPGNAGPSSVTLVKTRSEAGCAASIMGLHLKLCRFDEFLMIARPVLLRLLQGRMINLERSSHSESKQWLDSRLPSLRHCRHDRQTGGDYPRKTIRPLTGAAIKRYTQVS</sequence>
<accession>A0AAE0YMZ9</accession>
<keyword evidence="2" id="KW-1185">Reference proteome</keyword>
<name>A0AAE0YMZ9_9GAST</name>
<proteinExistence type="predicted"/>
<dbReference type="AlphaFoldDB" id="A0AAE0YMZ9"/>
<dbReference type="EMBL" id="JAWDGP010005809">
    <property type="protein sequence ID" value="KAK3751725.1"/>
    <property type="molecule type" value="Genomic_DNA"/>
</dbReference>
<organism evidence="1 2">
    <name type="scientific">Elysia crispata</name>
    <name type="common">lettuce slug</name>
    <dbReference type="NCBI Taxonomy" id="231223"/>
    <lineage>
        <taxon>Eukaryota</taxon>
        <taxon>Metazoa</taxon>
        <taxon>Spiralia</taxon>
        <taxon>Lophotrochozoa</taxon>
        <taxon>Mollusca</taxon>
        <taxon>Gastropoda</taxon>
        <taxon>Heterobranchia</taxon>
        <taxon>Euthyneura</taxon>
        <taxon>Panpulmonata</taxon>
        <taxon>Sacoglossa</taxon>
        <taxon>Placobranchoidea</taxon>
        <taxon>Plakobranchidae</taxon>
        <taxon>Elysia</taxon>
    </lineage>
</organism>
<comment type="caution">
    <text evidence="1">The sequence shown here is derived from an EMBL/GenBank/DDBJ whole genome shotgun (WGS) entry which is preliminary data.</text>
</comment>
<evidence type="ECO:0000313" key="2">
    <source>
        <dbReference type="Proteomes" id="UP001283361"/>
    </source>
</evidence>
<gene>
    <name evidence="1" type="ORF">RRG08_065631</name>
</gene>
<reference evidence="1" key="1">
    <citation type="journal article" date="2023" name="G3 (Bethesda)">
        <title>A reference genome for the long-term kleptoplast-retaining sea slug Elysia crispata morphotype clarki.</title>
        <authorList>
            <person name="Eastman K.E."/>
            <person name="Pendleton A.L."/>
            <person name="Shaikh M.A."/>
            <person name="Suttiyut T."/>
            <person name="Ogas R."/>
            <person name="Tomko P."/>
            <person name="Gavelis G."/>
            <person name="Widhalm J.R."/>
            <person name="Wisecaver J.H."/>
        </authorList>
    </citation>
    <scope>NUCLEOTIDE SEQUENCE</scope>
    <source>
        <strain evidence="1">ECLA1</strain>
    </source>
</reference>